<evidence type="ECO:0000259" key="7">
    <source>
        <dbReference type="Pfam" id="PF07980"/>
    </source>
</evidence>
<dbReference type="Gene3D" id="1.25.40.390">
    <property type="match status" value="1"/>
</dbReference>
<dbReference type="PROSITE" id="PS51257">
    <property type="entry name" value="PROKAR_LIPOPROTEIN"/>
    <property type="match status" value="1"/>
</dbReference>
<dbReference type="SUPFAM" id="SSF48452">
    <property type="entry name" value="TPR-like"/>
    <property type="match status" value="1"/>
</dbReference>
<dbReference type="InterPro" id="IPR011990">
    <property type="entry name" value="TPR-like_helical_dom_sf"/>
</dbReference>
<evidence type="ECO:0000256" key="4">
    <source>
        <dbReference type="ARBA" id="ARBA00023136"/>
    </source>
</evidence>
<evidence type="ECO:0000256" key="1">
    <source>
        <dbReference type="ARBA" id="ARBA00004442"/>
    </source>
</evidence>
<comment type="caution">
    <text evidence="8">The sequence shown here is derived from an EMBL/GenBank/DDBJ whole genome shotgun (WGS) entry which is preliminary data.</text>
</comment>
<keyword evidence="9" id="KW-1185">Reference proteome</keyword>
<evidence type="ECO:0000313" key="8">
    <source>
        <dbReference type="EMBL" id="TFH79052.1"/>
    </source>
</evidence>
<dbReference type="InterPro" id="IPR012944">
    <property type="entry name" value="SusD_RagB_dom"/>
</dbReference>
<organism evidence="8 9">
    <name type="scientific">Segatella hominis</name>
    <dbReference type="NCBI Taxonomy" id="2518605"/>
    <lineage>
        <taxon>Bacteria</taxon>
        <taxon>Pseudomonadati</taxon>
        <taxon>Bacteroidota</taxon>
        <taxon>Bacteroidia</taxon>
        <taxon>Bacteroidales</taxon>
        <taxon>Prevotellaceae</taxon>
        <taxon>Segatella</taxon>
    </lineage>
</organism>
<reference evidence="8 9" key="1">
    <citation type="submission" date="2019-02" db="EMBL/GenBank/DDBJ databases">
        <title>Draft Genome Sequence of the Prevotella sp. BCRC 81118, Isolated from Human Feces.</title>
        <authorList>
            <person name="Huang C.-H."/>
        </authorList>
    </citation>
    <scope>NUCLEOTIDE SEQUENCE [LARGE SCALE GENOMIC DNA]</scope>
    <source>
        <strain evidence="8 9">BCRC 81118</strain>
    </source>
</reference>
<name>A0A4Y8VDY7_9BACT</name>
<feature type="chain" id="PRO_5021248679" evidence="6">
    <location>
        <begin position="27"/>
        <end position="578"/>
    </location>
</feature>
<dbReference type="OrthoDB" id="1100079at2"/>
<keyword evidence="3 6" id="KW-0732">Signal</keyword>
<evidence type="ECO:0000313" key="9">
    <source>
        <dbReference type="Proteomes" id="UP000297872"/>
    </source>
</evidence>
<evidence type="ECO:0000256" key="3">
    <source>
        <dbReference type="ARBA" id="ARBA00022729"/>
    </source>
</evidence>
<keyword evidence="5" id="KW-0998">Cell outer membrane</keyword>
<dbReference type="Proteomes" id="UP000297872">
    <property type="component" value="Unassembled WGS sequence"/>
</dbReference>
<feature type="signal peptide" evidence="6">
    <location>
        <begin position="1"/>
        <end position="26"/>
    </location>
</feature>
<keyword evidence="4" id="KW-0472">Membrane</keyword>
<comment type="subcellular location">
    <subcellularLocation>
        <location evidence="1">Cell outer membrane</location>
    </subcellularLocation>
</comment>
<comment type="similarity">
    <text evidence="2">Belongs to the SusD family.</text>
</comment>
<dbReference type="GeneID" id="302995765"/>
<accession>A0A4Y8VDY7</accession>
<feature type="domain" description="RagB/SusD" evidence="7">
    <location>
        <begin position="438"/>
        <end position="570"/>
    </location>
</feature>
<dbReference type="Pfam" id="PF07980">
    <property type="entry name" value="SusD_RagB"/>
    <property type="match status" value="1"/>
</dbReference>
<evidence type="ECO:0000256" key="2">
    <source>
        <dbReference type="ARBA" id="ARBA00006275"/>
    </source>
</evidence>
<evidence type="ECO:0000256" key="5">
    <source>
        <dbReference type="ARBA" id="ARBA00023237"/>
    </source>
</evidence>
<dbReference type="EMBL" id="SGVY01000028">
    <property type="protein sequence ID" value="TFH79052.1"/>
    <property type="molecule type" value="Genomic_DNA"/>
</dbReference>
<dbReference type="AlphaFoldDB" id="A0A4Y8VDY7"/>
<dbReference type="RefSeq" id="WP_134843823.1">
    <property type="nucleotide sequence ID" value="NZ_SGVY01000028.1"/>
</dbReference>
<proteinExistence type="inferred from homology"/>
<dbReference type="GO" id="GO:0009279">
    <property type="term" value="C:cell outer membrane"/>
    <property type="evidence" value="ECO:0007669"/>
    <property type="project" value="UniProtKB-SubCell"/>
</dbReference>
<sequence>MMMNKKIMKMAVMPFMILAASSLMQSCIEEEFPTDYATGEQMQTAKNPGKILLNGLNAKMVEQFSYNGAQVAYDWGYPSQMLIRDILGGDEPVSNVTNDYLAWIADGTSLNMFSLYTYSYYYDLVSNANNMVEKFGSDDSDQKAYAGAARAYRALAYLDMTRMFEYKTTGFSSLDAQAEKSKVAGLTVPIVTEKTTAKESKNNPRAPFYTMYRFILNDLKLAESEMKGFERANKTQPDESVVYGLEARLWLEMATRFEKNPEDLATQLAHEEDADGYAKLGVTTADECYAKAAEYAQKAMALDGYAPLSSDEWHNEKTGFNLATGAWMWSASMQDKDMLTYYWYSWLCWMGSEAPNLTWGGMGTYRCIDKSLYEKMPDADWRKTTWVDPSDVNATAVPSKYKSILKSDQWQDLPAYAGMKFRMSSGNQTDYNVAMLFDIPLMRVEEMYFILAEAKAHTQNVEAGKMVLTDFMNTYRYTDGSYQCAATDMDAFIQELMVQKRIEFWGEGLVYFDRKRLGMRIQRYYDGSNYPASAQLNSKEGKVAPWLNYYIYDYERDQNTAVVLNPDPTNAATSQTDY</sequence>
<gene>
    <name evidence="8" type="ORF">EXN75_10790</name>
</gene>
<protein>
    <submittedName>
        <fullName evidence="8">RagB/SusD family nutrient uptake outer membrane protein</fullName>
    </submittedName>
</protein>
<evidence type="ECO:0000256" key="6">
    <source>
        <dbReference type="SAM" id="SignalP"/>
    </source>
</evidence>